<organism evidence="2 3">
    <name type="scientific">Discostella pseudostelligera</name>
    <dbReference type="NCBI Taxonomy" id="259834"/>
    <lineage>
        <taxon>Eukaryota</taxon>
        <taxon>Sar</taxon>
        <taxon>Stramenopiles</taxon>
        <taxon>Ochrophyta</taxon>
        <taxon>Bacillariophyta</taxon>
        <taxon>Coscinodiscophyceae</taxon>
        <taxon>Thalassiosirophycidae</taxon>
        <taxon>Stephanodiscales</taxon>
        <taxon>Stephanodiscaceae</taxon>
        <taxon>Discostella</taxon>
    </lineage>
</organism>
<keyword evidence="3" id="KW-1185">Reference proteome</keyword>
<proteinExistence type="predicted"/>
<accession>A0ABD3M9I7</accession>
<dbReference type="Proteomes" id="UP001530293">
    <property type="component" value="Unassembled WGS sequence"/>
</dbReference>
<evidence type="ECO:0000313" key="2">
    <source>
        <dbReference type="EMBL" id="KAL3759401.1"/>
    </source>
</evidence>
<comment type="caution">
    <text evidence="2">The sequence shown here is derived from an EMBL/GenBank/DDBJ whole genome shotgun (WGS) entry which is preliminary data.</text>
</comment>
<evidence type="ECO:0000313" key="3">
    <source>
        <dbReference type="Proteomes" id="UP001530293"/>
    </source>
</evidence>
<dbReference type="AlphaFoldDB" id="A0ABD3M9I7"/>
<gene>
    <name evidence="2" type="ORF">ACHAWU_000700</name>
</gene>
<feature type="region of interest" description="Disordered" evidence="1">
    <location>
        <begin position="1"/>
        <end position="102"/>
    </location>
</feature>
<reference evidence="2 3" key="1">
    <citation type="submission" date="2024-10" db="EMBL/GenBank/DDBJ databases">
        <title>Updated reference genomes for cyclostephanoid diatoms.</title>
        <authorList>
            <person name="Roberts W.R."/>
            <person name="Alverson A.J."/>
        </authorList>
    </citation>
    <scope>NUCLEOTIDE SEQUENCE [LARGE SCALE GENOMIC DNA]</scope>
    <source>
        <strain evidence="2 3">AJA232-27</strain>
    </source>
</reference>
<name>A0ABD3M9I7_9STRA</name>
<feature type="compositionally biased region" description="Polar residues" evidence="1">
    <location>
        <begin position="26"/>
        <end position="37"/>
    </location>
</feature>
<sequence length="284" mass="31929">MTLKIPIAPASADLFPTRRKKKSNDYDSATNATTTSAGVAASLPSPAATGTRTRGDKKRSRSKLSTTDADADATKKAATTTTTTTSANQQPEDPPLTRGRRAITDNLGYRRLFLSDIVRLQKGDNFILILPIRGKRTSDAIKDIINRVLSAVIESKFRREPTGTKRDEKKVKAHQYLMRNNGWKRGQSSFLELECSVVAYPHHDDYEINSISENEVKAQIEQGAGISTTLLDYPSNGVVLRWSEIRHIQIFIPHYRGDYRPQYRFPITKIQWHVQSMPINGSWK</sequence>
<feature type="compositionally biased region" description="Low complexity" evidence="1">
    <location>
        <begin position="76"/>
        <end position="87"/>
    </location>
</feature>
<evidence type="ECO:0000256" key="1">
    <source>
        <dbReference type="SAM" id="MobiDB-lite"/>
    </source>
</evidence>
<dbReference type="EMBL" id="JALLBG020000200">
    <property type="protein sequence ID" value="KAL3759401.1"/>
    <property type="molecule type" value="Genomic_DNA"/>
</dbReference>
<protein>
    <submittedName>
        <fullName evidence="2">Uncharacterized protein</fullName>
    </submittedName>
</protein>